<name>A0A498H357_9EURY</name>
<evidence type="ECO:0008006" key="3">
    <source>
        <dbReference type="Google" id="ProtNLM"/>
    </source>
</evidence>
<dbReference type="InterPro" id="IPR011008">
    <property type="entry name" value="Dimeric_a/b-barrel"/>
</dbReference>
<dbReference type="SUPFAM" id="SSF54909">
    <property type="entry name" value="Dimeric alpha+beta barrel"/>
    <property type="match status" value="1"/>
</dbReference>
<evidence type="ECO:0000313" key="2">
    <source>
        <dbReference type="Proteomes" id="UP000290932"/>
    </source>
</evidence>
<comment type="caution">
    <text evidence="1">The sequence shown here is derived from an EMBL/GenBank/DDBJ whole genome shotgun (WGS) entry which is preliminary data.</text>
</comment>
<dbReference type="Proteomes" id="UP000290932">
    <property type="component" value="Unassembled WGS sequence"/>
</dbReference>
<dbReference type="Gene3D" id="3.30.70.100">
    <property type="match status" value="1"/>
</dbReference>
<sequence>MVVARMSVWKFKSGRRESAFNAIEQIKANAQKTDGFMGHLFLMPQENPDSMTAISLWENEEAARSSMQGLFQEASRDLTEYISSPPEVTTYRVYSANVSDVRPQMAQPV</sequence>
<accession>A0A498H357</accession>
<evidence type="ECO:0000313" key="1">
    <source>
        <dbReference type="EMBL" id="RXE57372.1"/>
    </source>
</evidence>
<dbReference type="AlphaFoldDB" id="A0A498H357"/>
<dbReference type="EMBL" id="LHQS01000001">
    <property type="protein sequence ID" value="RXE57372.1"/>
    <property type="molecule type" value="Genomic_DNA"/>
</dbReference>
<reference evidence="1 2" key="1">
    <citation type="journal article" date="2015" name="Int. J. Syst. Evol. Microbiol.">
        <title>Methanoculleus taiwanensis sp. nov., a methanogen isolated from deep marine sediment at the deformation front area near Taiwan.</title>
        <authorList>
            <person name="Weng C.Y."/>
            <person name="Chen S.C."/>
            <person name="Lai M.C."/>
            <person name="Wu S.Y."/>
            <person name="Lin S."/>
            <person name="Yang T.F."/>
            <person name="Chen P.C."/>
        </authorList>
    </citation>
    <scope>NUCLEOTIDE SEQUENCE [LARGE SCALE GENOMIC DNA]</scope>
    <source>
        <strain evidence="1 2">CYW4</strain>
    </source>
</reference>
<keyword evidence="2" id="KW-1185">Reference proteome</keyword>
<protein>
    <recommendedName>
        <fullName evidence="3">ABM domain-containing protein</fullName>
    </recommendedName>
</protein>
<organism evidence="1 2">
    <name type="scientific">Methanoculleus taiwanensis</name>
    <dbReference type="NCBI Taxonomy" id="1550565"/>
    <lineage>
        <taxon>Archaea</taxon>
        <taxon>Methanobacteriati</taxon>
        <taxon>Methanobacteriota</taxon>
        <taxon>Stenosarchaea group</taxon>
        <taxon>Methanomicrobia</taxon>
        <taxon>Methanomicrobiales</taxon>
        <taxon>Methanomicrobiaceae</taxon>
        <taxon>Methanoculleus</taxon>
    </lineage>
</organism>
<gene>
    <name evidence="1" type="ORF">ABH15_04615</name>
</gene>
<proteinExistence type="predicted"/>